<proteinExistence type="inferred from homology"/>
<dbReference type="Gene3D" id="3.40.190.10">
    <property type="entry name" value="Periplasmic binding protein-like II"/>
    <property type="match status" value="1"/>
</dbReference>
<keyword evidence="5" id="KW-0812">Transmembrane</keyword>
<evidence type="ECO:0000256" key="5">
    <source>
        <dbReference type="SAM" id="Phobius"/>
    </source>
</evidence>
<evidence type="ECO:0000313" key="7">
    <source>
        <dbReference type="EMBL" id="KKR73455.1"/>
    </source>
</evidence>
<evidence type="ECO:0000256" key="3">
    <source>
        <dbReference type="ARBA" id="ARBA00022448"/>
    </source>
</evidence>
<protein>
    <submittedName>
        <fullName evidence="7">ABC transporter, periplasmic binding protein</fullName>
    </submittedName>
</protein>
<organism evidence="7 8">
    <name type="scientific">Candidatus Woesebacteria bacterium GW2011_GWA2_40_7</name>
    <dbReference type="NCBI Taxonomy" id="1618562"/>
    <lineage>
        <taxon>Bacteria</taxon>
        <taxon>Candidatus Woeseibacteriota</taxon>
    </lineage>
</organism>
<keyword evidence="5" id="KW-1133">Transmembrane helix</keyword>
<comment type="subcellular location">
    <subcellularLocation>
        <location evidence="1">Cell envelope</location>
    </subcellularLocation>
</comment>
<dbReference type="SUPFAM" id="SSF53850">
    <property type="entry name" value="Periplasmic binding protein-like II"/>
    <property type="match status" value="1"/>
</dbReference>
<feature type="transmembrane region" description="Helical" evidence="5">
    <location>
        <begin position="21"/>
        <end position="44"/>
    </location>
</feature>
<dbReference type="Proteomes" id="UP000034013">
    <property type="component" value="Unassembled WGS sequence"/>
</dbReference>
<keyword evidence="3" id="KW-0813">Transport</keyword>
<comment type="caution">
    <text evidence="7">The sequence shown here is derived from an EMBL/GenBank/DDBJ whole genome shotgun (WGS) entry which is preliminary data.</text>
</comment>
<dbReference type="PANTHER" id="PTHR30290">
    <property type="entry name" value="PERIPLASMIC BINDING COMPONENT OF ABC TRANSPORTER"/>
    <property type="match status" value="1"/>
</dbReference>
<comment type="similarity">
    <text evidence="2">Belongs to the bacterial solute-binding protein 5 family.</text>
</comment>
<dbReference type="GO" id="GO:1904680">
    <property type="term" value="F:peptide transmembrane transporter activity"/>
    <property type="evidence" value="ECO:0007669"/>
    <property type="project" value="TreeGrafter"/>
</dbReference>
<accession>A0A0G0VNI9</accession>
<dbReference type="GO" id="GO:0015833">
    <property type="term" value="P:peptide transport"/>
    <property type="evidence" value="ECO:0007669"/>
    <property type="project" value="TreeGrafter"/>
</dbReference>
<dbReference type="Pfam" id="PF00496">
    <property type="entry name" value="SBP_bac_5"/>
    <property type="match status" value="1"/>
</dbReference>
<evidence type="ECO:0000256" key="1">
    <source>
        <dbReference type="ARBA" id="ARBA00004196"/>
    </source>
</evidence>
<dbReference type="InterPro" id="IPR000914">
    <property type="entry name" value="SBP_5_dom"/>
</dbReference>
<dbReference type="InterPro" id="IPR039424">
    <property type="entry name" value="SBP_5"/>
</dbReference>
<dbReference type="PANTHER" id="PTHR30290:SF10">
    <property type="entry name" value="PERIPLASMIC OLIGOPEPTIDE-BINDING PROTEIN-RELATED"/>
    <property type="match status" value="1"/>
</dbReference>
<dbReference type="AlphaFoldDB" id="A0A0G0VNI9"/>
<evidence type="ECO:0000256" key="2">
    <source>
        <dbReference type="ARBA" id="ARBA00005695"/>
    </source>
</evidence>
<sequence length="186" mass="20933">MLKARYILRLIGAFVARFRTLIVISILFGVGFFFILKLLLPLLMGEGIERIGITGRFTTTNLPIAILDMIGDGLTKLDATGNVEPNLAESWETPDNGKTWIFHLRRDVLWQDGTRVVSSGITYQFSDVTIERPDDATIIFKLQTSYSAFPAVLTRPAFRKGLLGTGEWEVKNLSLTKLPIFLTRRL</sequence>
<keyword evidence="4" id="KW-0732">Signal</keyword>
<feature type="domain" description="Solute-binding protein family 5" evidence="6">
    <location>
        <begin position="82"/>
        <end position="125"/>
    </location>
</feature>
<dbReference type="EMBL" id="LBZO01000021">
    <property type="protein sequence ID" value="KKR73455.1"/>
    <property type="molecule type" value="Genomic_DNA"/>
</dbReference>
<keyword evidence="5" id="KW-0472">Membrane</keyword>
<name>A0A0G0VNI9_9BACT</name>
<evidence type="ECO:0000259" key="6">
    <source>
        <dbReference type="Pfam" id="PF00496"/>
    </source>
</evidence>
<reference evidence="7 8" key="1">
    <citation type="journal article" date="2015" name="Nature">
        <title>rRNA introns, odd ribosomes, and small enigmatic genomes across a large radiation of phyla.</title>
        <authorList>
            <person name="Brown C.T."/>
            <person name="Hug L.A."/>
            <person name="Thomas B.C."/>
            <person name="Sharon I."/>
            <person name="Castelle C.J."/>
            <person name="Singh A."/>
            <person name="Wilkins M.J."/>
            <person name="Williams K.H."/>
            <person name="Banfield J.F."/>
        </authorList>
    </citation>
    <scope>NUCLEOTIDE SEQUENCE [LARGE SCALE GENOMIC DNA]</scope>
</reference>
<evidence type="ECO:0000256" key="4">
    <source>
        <dbReference type="ARBA" id="ARBA00022729"/>
    </source>
</evidence>
<evidence type="ECO:0000313" key="8">
    <source>
        <dbReference type="Proteomes" id="UP000034013"/>
    </source>
</evidence>
<dbReference type="GO" id="GO:0030313">
    <property type="term" value="C:cell envelope"/>
    <property type="evidence" value="ECO:0007669"/>
    <property type="project" value="UniProtKB-SubCell"/>
</dbReference>
<gene>
    <name evidence="7" type="ORF">UU16_C0021G0015</name>
</gene>